<feature type="signal peptide" evidence="2">
    <location>
        <begin position="1"/>
        <end position="18"/>
    </location>
</feature>
<proteinExistence type="predicted"/>
<gene>
    <name evidence="3" type="ORF">AUEXF2481DRAFT_84195</name>
</gene>
<evidence type="ECO:0000313" key="3">
    <source>
        <dbReference type="EMBL" id="KER00059.1"/>
    </source>
</evidence>
<reference evidence="3 4" key="1">
    <citation type="journal article" date="2014" name="BMC Genomics">
        <title>Genome sequencing of four Aureobasidium pullulans varieties: biotechnological potential, stress tolerance, and description of new species.</title>
        <authorList>
            <person name="Gostin Ar C."/>
            <person name="Ohm R.A."/>
            <person name="Kogej T."/>
            <person name="Sonjak S."/>
            <person name="Turk M."/>
            <person name="Zajc J."/>
            <person name="Zalar P."/>
            <person name="Grube M."/>
            <person name="Sun H."/>
            <person name="Han J."/>
            <person name="Sharma A."/>
            <person name="Chiniquy J."/>
            <person name="Ngan C.Y."/>
            <person name="Lipzen A."/>
            <person name="Barry K."/>
            <person name="Grigoriev I.V."/>
            <person name="Gunde-Cimerman N."/>
        </authorList>
    </citation>
    <scope>NUCLEOTIDE SEQUENCE [LARGE SCALE GENOMIC DNA]</scope>
    <source>
        <strain evidence="3 4">EXF-2481</strain>
    </source>
</reference>
<evidence type="ECO:0000256" key="1">
    <source>
        <dbReference type="SAM" id="MobiDB-lite"/>
    </source>
</evidence>
<keyword evidence="4" id="KW-1185">Reference proteome</keyword>
<evidence type="ECO:0008006" key="5">
    <source>
        <dbReference type="Google" id="ProtNLM"/>
    </source>
</evidence>
<protein>
    <recommendedName>
        <fullName evidence="5">F-box domain-containing protein</fullName>
    </recommendedName>
</protein>
<evidence type="ECO:0000256" key="2">
    <source>
        <dbReference type="SAM" id="SignalP"/>
    </source>
</evidence>
<dbReference type="EMBL" id="KL584749">
    <property type="protein sequence ID" value="KER00059.1"/>
    <property type="molecule type" value="Genomic_DNA"/>
</dbReference>
<organism evidence="3 4">
    <name type="scientific">Aureobasidium subglaciale (strain EXF-2481)</name>
    <name type="common">Aureobasidium pullulans var. subglaciale</name>
    <dbReference type="NCBI Taxonomy" id="1043005"/>
    <lineage>
        <taxon>Eukaryota</taxon>
        <taxon>Fungi</taxon>
        <taxon>Dikarya</taxon>
        <taxon>Ascomycota</taxon>
        <taxon>Pezizomycotina</taxon>
        <taxon>Dothideomycetes</taxon>
        <taxon>Dothideomycetidae</taxon>
        <taxon>Dothideales</taxon>
        <taxon>Saccotheciaceae</taxon>
        <taxon>Aureobasidium</taxon>
    </lineage>
</organism>
<dbReference type="AlphaFoldDB" id="A0A074YQL8"/>
<name>A0A074YQL8_AURSE</name>
<feature type="compositionally biased region" description="Basic and acidic residues" evidence="1">
    <location>
        <begin position="526"/>
        <end position="541"/>
    </location>
</feature>
<feature type="compositionally biased region" description="Polar residues" evidence="1">
    <location>
        <begin position="542"/>
        <end position="556"/>
    </location>
</feature>
<dbReference type="HOGENOM" id="CLU_489990_0_0_1"/>
<sequence length="556" mass="64394">MACLFLPTSLLLIPVAEIERQYVHKMLRDLPLEILTLIFEDFALKPLDGDLVEVWLQAGTLEHILTDHVPEDKDEESFPTSPFLEMKHLAKLDITAQERESWFYALSDIQEDADVALLFTLITHVEHMELVMPNYDSEDFARPTSPPSFIKTLSYLRHLTSVHVYPHWNDEYFYELDNFGLDHYQGYPLSIVLPLLSLHFLYAARFEWPFEVYIQEQDGYTSTQSFSTTLKSLQSHSCAVHPRILENLLSRCTVLKTLGYDIPKSDWNLQHIKKIIYSHHHSLESLSMKRDIWHEWGVSTEPRGLTLKNSPSACAQASGFLHNYASLTTLDSNERLLHKLTPGIMSQDFLSNQLQHLRISLCSDGIMLPLEKLLQQDSELIRQLKSVMIDDWEAAYYSKSAEHNDRVRRDSSTREQESADRMKKLGGEFTTAGIKFPVDHYEKVVRLIERMRSCEQVSEAHFSYTRISHSLFHLHDALFSLLCNQKLHNMQRSQHLSQRRRERDIMLIVIDPQYRDHTGASCVETVPEKVNKDYSNHRPEDTSTTPSSRNGPPLTS</sequence>
<dbReference type="Proteomes" id="UP000030641">
    <property type="component" value="Unassembled WGS sequence"/>
</dbReference>
<dbReference type="RefSeq" id="XP_013348553.1">
    <property type="nucleotide sequence ID" value="XM_013493099.1"/>
</dbReference>
<feature type="chain" id="PRO_5001703438" description="F-box domain-containing protein" evidence="2">
    <location>
        <begin position="19"/>
        <end position="556"/>
    </location>
</feature>
<dbReference type="GeneID" id="25371796"/>
<keyword evidence="2" id="KW-0732">Signal</keyword>
<feature type="region of interest" description="Disordered" evidence="1">
    <location>
        <begin position="526"/>
        <end position="556"/>
    </location>
</feature>
<dbReference type="InParanoid" id="A0A074YQL8"/>
<accession>A0A074YQL8</accession>
<evidence type="ECO:0000313" key="4">
    <source>
        <dbReference type="Proteomes" id="UP000030641"/>
    </source>
</evidence>